<sequence>MTSFVYESVVLEPILRNLYWILTIINTTMLDCLPAKESFADENIAVSLNKLWPWCMMTEQLREALVKLLLTFTNECPKADILELLCGSLLTGETGEVVCAARAVWALAANNHRVRVQINWELPPF</sequence>
<evidence type="ECO:0000313" key="2">
    <source>
        <dbReference type="Proteomes" id="UP000324832"/>
    </source>
</evidence>
<protein>
    <submittedName>
        <fullName evidence="1">Uncharacterized protein</fullName>
    </submittedName>
</protein>
<organism evidence="1 2">
    <name type="scientific">Leptidea sinapis</name>
    <dbReference type="NCBI Taxonomy" id="189913"/>
    <lineage>
        <taxon>Eukaryota</taxon>
        <taxon>Metazoa</taxon>
        <taxon>Ecdysozoa</taxon>
        <taxon>Arthropoda</taxon>
        <taxon>Hexapoda</taxon>
        <taxon>Insecta</taxon>
        <taxon>Pterygota</taxon>
        <taxon>Neoptera</taxon>
        <taxon>Endopterygota</taxon>
        <taxon>Lepidoptera</taxon>
        <taxon>Glossata</taxon>
        <taxon>Ditrysia</taxon>
        <taxon>Papilionoidea</taxon>
        <taxon>Pieridae</taxon>
        <taxon>Dismorphiinae</taxon>
        <taxon>Leptidea</taxon>
    </lineage>
</organism>
<dbReference type="Proteomes" id="UP000324832">
    <property type="component" value="Unassembled WGS sequence"/>
</dbReference>
<name>A0A5E4QPQ6_9NEOP</name>
<dbReference type="EMBL" id="FZQP02003956">
    <property type="protein sequence ID" value="VVC99076.1"/>
    <property type="molecule type" value="Genomic_DNA"/>
</dbReference>
<gene>
    <name evidence="1" type="ORF">LSINAPIS_LOCUS10018</name>
</gene>
<reference evidence="1 2" key="1">
    <citation type="submission" date="2017-07" db="EMBL/GenBank/DDBJ databases">
        <authorList>
            <person name="Talla V."/>
            <person name="Backstrom N."/>
        </authorList>
    </citation>
    <scope>NUCLEOTIDE SEQUENCE [LARGE SCALE GENOMIC DNA]</scope>
</reference>
<accession>A0A5E4QPQ6</accession>
<dbReference type="AlphaFoldDB" id="A0A5E4QPQ6"/>
<keyword evidence="2" id="KW-1185">Reference proteome</keyword>
<evidence type="ECO:0000313" key="1">
    <source>
        <dbReference type="EMBL" id="VVC99076.1"/>
    </source>
</evidence>
<proteinExistence type="predicted"/>